<evidence type="ECO:0000313" key="1">
    <source>
        <dbReference type="EMBL" id="RAJ25189.1"/>
    </source>
</evidence>
<dbReference type="PROSITE" id="PS51257">
    <property type="entry name" value="PROKAR_LIPOPROTEIN"/>
    <property type="match status" value="1"/>
</dbReference>
<comment type="caution">
    <text evidence="1">The sequence shown here is derived from an EMBL/GenBank/DDBJ whole genome shotgun (WGS) entry which is preliminary data.</text>
</comment>
<sequence>MIKHTVFIILGCCFLVSCDFFKQTDDRTPVARVGDSYLYEEDVEDLVAEGTSVEDSTLLVNGFITRWATQLLLVDGAKRNLPEDLQNDFNKLVNQYQNDLFTRAYVEALVKRSIDTTVSLSEAQNVYDNNKESFKLNEELIKLRYINLSQNAINRDEIEKRFKRFNEKDKRYLDSLDIQFKSFSLNDSIWIKASQVVQKIPVVNADNKKELLKISNFIQLKDSLDLYLIQINEVLQQNEYAPLEYVKPTVNQIIINRRKLELIKQFEKDITRDAIKNNQFEIYN</sequence>
<dbReference type="InterPro" id="IPR027304">
    <property type="entry name" value="Trigger_fact/SurA_dom_sf"/>
</dbReference>
<keyword evidence="2" id="KW-1185">Reference proteome</keyword>
<evidence type="ECO:0008006" key="3">
    <source>
        <dbReference type="Google" id="ProtNLM"/>
    </source>
</evidence>
<dbReference type="AlphaFoldDB" id="A0A327S806"/>
<dbReference type="RefSeq" id="WP_317047107.1">
    <property type="nucleotide sequence ID" value="NZ_LZRN01000019.1"/>
</dbReference>
<dbReference type="Proteomes" id="UP000248987">
    <property type="component" value="Unassembled WGS sequence"/>
</dbReference>
<accession>A0A327S806</accession>
<gene>
    <name evidence="1" type="ORF">LX77_01491</name>
</gene>
<organism evidence="1 2">
    <name type="scientific">Gelidibacter algens</name>
    <dbReference type="NCBI Taxonomy" id="49280"/>
    <lineage>
        <taxon>Bacteria</taxon>
        <taxon>Pseudomonadati</taxon>
        <taxon>Bacteroidota</taxon>
        <taxon>Flavobacteriia</taxon>
        <taxon>Flavobacteriales</taxon>
        <taxon>Flavobacteriaceae</taxon>
        <taxon>Gelidibacter</taxon>
    </lineage>
</organism>
<dbReference type="SUPFAM" id="SSF109998">
    <property type="entry name" value="Triger factor/SurA peptide-binding domain-like"/>
    <property type="match status" value="1"/>
</dbReference>
<evidence type="ECO:0000313" key="2">
    <source>
        <dbReference type="Proteomes" id="UP000248987"/>
    </source>
</evidence>
<name>A0A327S806_9FLAO</name>
<proteinExistence type="predicted"/>
<protein>
    <recommendedName>
        <fullName evidence="3">Peptidylprolyl isomerase</fullName>
    </recommendedName>
</protein>
<reference evidence="1 2" key="1">
    <citation type="submission" date="2018-06" db="EMBL/GenBank/DDBJ databases">
        <title>Genomic Encyclopedia of Archaeal and Bacterial Type Strains, Phase II (KMG-II): from individual species to whole genera.</title>
        <authorList>
            <person name="Goeker M."/>
        </authorList>
    </citation>
    <scope>NUCLEOTIDE SEQUENCE [LARGE SCALE GENOMIC DNA]</scope>
    <source>
        <strain evidence="1 2">DSM 12408</strain>
    </source>
</reference>
<dbReference type="EMBL" id="QLLQ01000004">
    <property type="protein sequence ID" value="RAJ25189.1"/>
    <property type="molecule type" value="Genomic_DNA"/>
</dbReference>